<accession>A0A481Z3E7</accession>
<dbReference type="EMBL" id="MK500479">
    <property type="protein sequence ID" value="QBK90374.1"/>
    <property type="molecule type" value="Genomic_DNA"/>
</dbReference>
<proteinExistence type="predicted"/>
<evidence type="ECO:0000313" key="1">
    <source>
        <dbReference type="EMBL" id="QBK90374.1"/>
    </source>
</evidence>
<reference evidence="1" key="1">
    <citation type="journal article" date="2019" name="MBio">
        <title>Virus Genomes from Deep Sea Sediments Expand the Ocean Megavirome and Support Independent Origins of Viral Gigantism.</title>
        <authorList>
            <person name="Backstrom D."/>
            <person name="Yutin N."/>
            <person name="Jorgensen S.L."/>
            <person name="Dharamshi J."/>
            <person name="Homa F."/>
            <person name="Zaremba-Niedwiedzka K."/>
            <person name="Spang A."/>
            <person name="Wolf Y.I."/>
            <person name="Koonin E.V."/>
            <person name="Ettema T.J."/>
        </authorList>
    </citation>
    <scope>NUCLEOTIDE SEQUENCE</scope>
</reference>
<name>A0A481Z3E7_9VIRU</name>
<sequence>MTDPVVKVIVLCASDPKSLSLIKLVQNSNSDVFHVININNPRTLYQLRHTQTSLQITSLPALITRFTSGRNALMPVELLPQLLATISGTHLKEI</sequence>
<gene>
    <name evidence="1" type="ORF">LCPAC103_00550</name>
</gene>
<organism evidence="1">
    <name type="scientific">Pithovirus LCPAC103</name>
    <dbReference type="NCBI Taxonomy" id="2506588"/>
    <lineage>
        <taxon>Viruses</taxon>
        <taxon>Pithoviruses</taxon>
    </lineage>
</organism>
<protein>
    <submittedName>
        <fullName evidence="1">Uncharacterized protein</fullName>
    </submittedName>
</protein>